<proteinExistence type="predicted"/>
<feature type="non-terminal residue" evidence="2">
    <location>
        <position position="1"/>
    </location>
</feature>
<evidence type="ECO:0000313" key="2">
    <source>
        <dbReference type="EMBL" id="CAJ0586477.1"/>
    </source>
</evidence>
<accession>A0AA36GIB0</accession>
<feature type="compositionally biased region" description="Acidic residues" evidence="1">
    <location>
        <begin position="173"/>
        <end position="185"/>
    </location>
</feature>
<dbReference type="EMBL" id="CATQJA010002708">
    <property type="protein sequence ID" value="CAJ0586477.1"/>
    <property type="molecule type" value="Genomic_DNA"/>
</dbReference>
<comment type="caution">
    <text evidence="2">The sequence shown here is derived from an EMBL/GenBank/DDBJ whole genome shotgun (WGS) entry which is preliminary data.</text>
</comment>
<feature type="region of interest" description="Disordered" evidence="1">
    <location>
        <begin position="61"/>
        <end position="193"/>
    </location>
</feature>
<feature type="compositionally biased region" description="Basic and acidic residues" evidence="1">
    <location>
        <begin position="75"/>
        <end position="122"/>
    </location>
</feature>
<sequence>MVSLFYTNEREDLMTDVANAQTSMLAAFTAYKSAMAECIAGVDEIMSNAANQLPRAEDHDVRIGAGNSPEGEAEAPLHLEGDKNAEADSTEAVKRNAHRDEIIEKPLEPDVAKEGELREDQGARSPEGLFNTHLAAKTIAIDEADEVEPTDPPKTETAPSPTGTEERQPEDFNASDDSGEQDDQLEPLTERRFDDDRRRKYAFKISGGDYCGLNVVLLSPSSLGNGAKIRLVASGKTLTWPTHRCQFGPLPLYSHL</sequence>
<protein>
    <submittedName>
        <fullName evidence="2">Uncharacterized protein</fullName>
    </submittedName>
</protein>
<evidence type="ECO:0000256" key="1">
    <source>
        <dbReference type="SAM" id="MobiDB-lite"/>
    </source>
</evidence>
<organism evidence="2 3">
    <name type="scientific">Mesorhabditis spiculigera</name>
    <dbReference type="NCBI Taxonomy" id="96644"/>
    <lineage>
        <taxon>Eukaryota</taxon>
        <taxon>Metazoa</taxon>
        <taxon>Ecdysozoa</taxon>
        <taxon>Nematoda</taxon>
        <taxon>Chromadorea</taxon>
        <taxon>Rhabditida</taxon>
        <taxon>Rhabditina</taxon>
        <taxon>Rhabditomorpha</taxon>
        <taxon>Rhabditoidea</taxon>
        <taxon>Rhabditidae</taxon>
        <taxon>Mesorhabditinae</taxon>
        <taxon>Mesorhabditis</taxon>
    </lineage>
</organism>
<evidence type="ECO:0000313" key="3">
    <source>
        <dbReference type="Proteomes" id="UP001177023"/>
    </source>
</evidence>
<reference evidence="2" key="1">
    <citation type="submission" date="2023-06" db="EMBL/GenBank/DDBJ databases">
        <authorList>
            <person name="Delattre M."/>
        </authorList>
    </citation>
    <scope>NUCLEOTIDE SEQUENCE</scope>
    <source>
        <strain evidence="2">AF72</strain>
    </source>
</reference>
<gene>
    <name evidence="2" type="ORF">MSPICULIGERA_LOCUS24482</name>
</gene>
<dbReference type="AlphaFoldDB" id="A0AA36GIB0"/>
<keyword evidence="3" id="KW-1185">Reference proteome</keyword>
<name>A0AA36GIB0_9BILA</name>
<dbReference type="Proteomes" id="UP001177023">
    <property type="component" value="Unassembled WGS sequence"/>
</dbReference>